<reference evidence="1 2" key="1">
    <citation type="journal article" date="2012" name="Nature">
        <title>Repeated polyploidization of Gossypium genomes and the evolution of spinnable cotton fibres.</title>
        <authorList>
            <person name="Paterson A.H."/>
            <person name="Wendel J.F."/>
            <person name="Gundlach H."/>
            <person name="Guo H."/>
            <person name="Jenkins J."/>
            <person name="Jin D."/>
            <person name="Llewellyn D."/>
            <person name="Showmaker K.C."/>
            <person name="Shu S."/>
            <person name="Udall J."/>
            <person name="Yoo M.J."/>
            <person name="Byers R."/>
            <person name="Chen W."/>
            <person name="Doron-Faigenboim A."/>
            <person name="Duke M.V."/>
            <person name="Gong L."/>
            <person name="Grimwood J."/>
            <person name="Grover C."/>
            <person name="Grupp K."/>
            <person name="Hu G."/>
            <person name="Lee T.H."/>
            <person name="Li J."/>
            <person name="Lin L."/>
            <person name="Liu T."/>
            <person name="Marler B.S."/>
            <person name="Page J.T."/>
            <person name="Roberts A.W."/>
            <person name="Romanel E."/>
            <person name="Sanders W.S."/>
            <person name="Szadkowski E."/>
            <person name="Tan X."/>
            <person name="Tang H."/>
            <person name="Xu C."/>
            <person name="Wang J."/>
            <person name="Wang Z."/>
            <person name="Zhang D."/>
            <person name="Zhang L."/>
            <person name="Ashrafi H."/>
            <person name="Bedon F."/>
            <person name="Bowers J.E."/>
            <person name="Brubaker C.L."/>
            <person name="Chee P.W."/>
            <person name="Das S."/>
            <person name="Gingle A.R."/>
            <person name="Haigler C.H."/>
            <person name="Harker D."/>
            <person name="Hoffmann L.V."/>
            <person name="Hovav R."/>
            <person name="Jones D.C."/>
            <person name="Lemke C."/>
            <person name="Mansoor S."/>
            <person name="ur Rahman M."/>
            <person name="Rainville L.N."/>
            <person name="Rambani A."/>
            <person name="Reddy U.K."/>
            <person name="Rong J.K."/>
            <person name="Saranga Y."/>
            <person name="Scheffler B.E."/>
            <person name="Scheffler J.A."/>
            <person name="Stelly D.M."/>
            <person name="Triplett B.A."/>
            <person name="Van Deynze A."/>
            <person name="Vaslin M.F."/>
            <person name="Waghmare V.N."/>
            <person name="Walford S.A."/>
            <person name="Wright R.J."/>
            <person name="Zaki E.A."/>
            <person name="Zhang T."/>
            <person name="Dennis E.S."/>
            <person name="Mayer K.F."/>
            <person name="Peterson D.G."/>
            <person name="Rokhsar D.S."/>
            <person name="Wang X."/>
            <person name="Schmutz J."/>
        </authorList>
    </citation>
    <scope>NUCLEOTIDE SEQUENCE [LARGE SCALE GENOMIC DNA]</scope>
</reference>
<protein>
    <submittedName>
        <fullName evidence="1">Uncharacterized protein</fullName>
    </submittedName>
</protein>
<accession>A0A0D2V6S7</accession>
<gene>
    <name evidence="1" type="ORF">B456_010G070000</name>
</gene>
<sequence length="106" mass="12464">MVTCTYLFYHPPMQSWLQLLVKSNYCSFLEILVTVKQLYWAQNSIYPFKSKKQHQNQVIRNGTTKLKTQPHPKCSAVTRIIFFSKHPLVRCDGIQNMPVTKKQYAL</sequence>
<proteinExistence type="predicted"/>
<keyword evidence="2" id="KW-1185">Reference proteome</keyword>
<dbReference type="EMBL" id="CM001749">
    <property type="protein sequence ID" value="KJB64885.1"/>
    <property type="molecule type" value="Genomic_DNA"/>
</dbReference>
<evidence type="ECO:0000313" key="1">
    <source>
        <dbReference type="EMBL" id="KJB64885.1"/>
    </source>
</evidence>
<dbReference type="Proteomes" id="UP000032304">
    <property type="component" value="Chromosome 10"/>
</dbReference>
<dbReference type="AlphaFoldDB" id="A0A0D2V6S7"/>
<organism evidence="1 2">
    <name type="scientific">Gossypium raimondii</name>
    <name type="common">Peruvian cotton</name>
    <name type="synonym">Gossypium klotzschianum subsp. raimondii</name>
    <dbReference type="NCBI Taxonomy" id="29730"/>
    <lineage>
        <taxon>Eukaryota</taxon>
        <taxon>Viridiplantae</taxon>
        <taxon>Streptophyta</taxon>
        <taxon>Embryophyta</taxon>
        <taxon>Tracheophyta</taxon>
        <taxon>Spermatophyta</taxon>
        <taxon>Magnoliopsida</taxon>
        <taxon>eudicotyledons</taxon>
        <taxon>Gunneridae</taxon>
        <taxon>Pentapetalae</taxon>
        <taxon>rosids</taxon>
        <taxon>malvids</taxon>
        <taxon>Malvales</taxon>
        <taxon>Malvaceae</taxon>
        <taxon>Malvoideae</taxon>
        <taxon>Gossypium</taxon>
    </lineage>
</organism>
<evidence type="ECO:0000313" key="2">
    <source>
        <dbReference type="Proteomes" id="UP000032304"/>
    </source>
</evidence>
<name>A0A0D2V6S7_GOSRA</name>
<dbReference type="Gramene" id="KJB64885">
    <property type="protein sequence ID" value="KJB64885"/>
    <property type="gene ID" value="B456_010G070000"/>
</dbReference>